<evidence type="ECO:0000256" key="1">
    <source>
        <dbReference type="SAM" id="MobiDB-lite"/>
    </source>
</evidence>
<proteinExistence type="predicted"/>
<feature type="region of interest" description="Disordered" evidence="1">
    <location>
        <begin position="796"/>
        <end position="820"/>
    </location>
</feature>
<feature type="transmembrane region" description="Helical" evidence="2">
    <location>
        <begin position="575"/>
        <end position="594"/>
    </location>
</feature>
<protein>
    <submittedName>
        <fullName evidence="3">Uncharacterized protein</fullName>
    </submittedName>
</protein>
<gene>
    <name evidence="3" type="ORF">APHIGO_LOCUS6272</name>
</gene>
<feature type="region of interest" description="Disordered" evidence="1">
    <location>
        <begin position="1"/>
        <end position="29"/>
    </location>
</feature>
<keyword evidence="2" id="KW-0812">Transmembrane</keyword>
<reference evidence="3" key="2">
    <citation type="submission" date="2022-10" db="EMBL/GenBank/DDBJ databases">
        <authorList>
            <consortium name="ENA_rothamsted_submissions"/>
            <consortium name="culmorum"/>
            <person name="King R."/>
        </authorList>
    </citation>
    <scope>NUCLEOTIDE SEQUENCE</scope>
</reference>
<keyword evidence="2" id="KW-0472">Membrane</keyword>
<dbReference type="EMBL" id="OU899035">
    <property type="protein sequence ID" value="CAH1725115.1"/>
    <property type="molecule type" value="Genomic_DNA"/>
</dbReference>
<dbReference type="AlphaFoldDB" id="A0A9P0J1W9"/>
<dbReference type="Proteomes" id="UP001154329">
    <property type="component" value="Chromosome 2"/>
</dbReference>
<feature type="transmembrane region" description="Helical" evidence="2">
    <location>
        <begin position="543"/>
        <end position="563"/>
    </location>
</feature>
<keyword evidence="4" id="KW-1185">Reference proteome</keyword>
<keyword evidence="2" id="KW-1133">Transmembrane helix</keyword>
<feature type="compositionally biased region" description="Gly residues" evidence="1">
    <location>
        <begin position="1"/>
        <end position="16"/>
    </location>
</feature>
<name>A0A9P0J1W9_APHGO</name>
<feature type="compositionally biased region" description="Basic and acidic residues" evidence="1">
    <location>
        <begin position="374"/>
        <end position="386"/>
    </location>
</feature>
<evidence type="ECO:0000313" key="3">
    <source>
        <dbReference type="EMBL" id="CAH1725115.1"/>
    </source>
</evidence>
<organism evidence="3 4">
    <name type="scientific">Aphis gossypii</name>
    <name type="common">Cotton aphid</name>
    <dbReference type="NCBI Taxonomy" id="80765"/>
    <lineage>
        <taxon>Eukaryota</taxon>
        <taxon>Metazoa</taxon>
        <taxon>Ecdysozoa</taxon>
        <taxon>Arthropoda</taxon>
        <taxon>Hexapoda</taxon>
        <taxon>Insecta</taxon>
        <taxon>Pterygota</taxon>
        <taxon>Neoptera</taxon>
        <taxon>Paraneoptera</taxon>
        <taxon>Hemiptera</taxon>
        <taxon>Sternorrhyncha</taxon>
        <taxon>Aphidomorpha</taxon>
        <taxon>Aphidoidea</taxon>
        <taxon>Aphididae</taxon>
        <taxon>Aphidini</taxon>
        <taxon>Aphis</taxon>
        <taxon>Aphis</taxon>
    </lineage>
</organism>
<reference evidence="3" key="1">
    <citation type="submission" date="2022-02" db="EMBL/GenBank/DDBJ databases">
        <authorList>
            <person name="King R."/>
        </authorList>
    </citation>
    <scope>NUCLEOTIDE SEQUENCE</scope>
</reference>
<sequence>MIDGGGGEEQQDGGAGDAAVNYKTRKRPADAAATAVYTITGGDPNQLLQDVPAPWSSAQCACCPPSLVAPQGNGPQRRRPRTWTCGGAAGGGGGGGGVSSLTRSRTFTSNYERAISSLLWQPYECRSSSNSLNDDGDVAVWLSATGRYEPLSSRSSLSLSTIPRSAGSCSSSVCRLLDDGGGGGGDKTPPPPCWCTAETEAVLGDPHNINDVMARTTTGYRCPPHGSLPQRRGTAAAAAAAAVEGGRTVLRSRLDADVQSNVQRPTSRIVPSRCVSAGDWCCDNGDVDVDDDDDDEDYYCIYEDENLGRVDNDVDVCDENGVRVVVPMDNGSGLITGGDAVVTADGGGGKPQAERTYASTEAQTDETACSSAYREQRRRERRERRLQQQRRVHPPPPPPPALSSSSLLPPPPPTLLLQQQQPAIAVPVDQDRLPDLLLNSHLPPPLYTTVGGGVCDVAMATRAANLQASLLPAPFQHPHQPPGAPVGSANSAVNSPGGFRLPFGIIPARRRRSLHYCSEEDTPKSCCGLLTLPDATSTVSIRWFIGIVFIAGICSALVGTVLGATRASGREHLTVALLMIGVGVILVAISGIAWRLTAGQEASSCGAVFGLGRSLDDAAEANRRFVPRLPPSYGRPHHPYAAMMYPEFEYRAPPPSYQASMQEYRLRLLLLDRQTNMPPVTASPPPTYRSQPGTLIRGQNVCCRGDSGELYLYQPSTLQINHHQAADYSGPPSYRSRSSTLRPGCHLMMDPTAGAMVIGSAAVGSHHSRNSSQLSAGAMSEAMGGGGVLTATAVDNKVPPPPNADDDDDGGSGHVGIVVGGTVDDNVRNIAVVVDEKTADRHHIGCGPVTIVQTTPAANPPGTVIVTVSSANNDTSNVRCRDTEMEILAHL</sequence>
<feature type="compositionally biased region" description="Polar residues" evidence="1">
    <location>
        <begin position="357"/>
        <end position="370"/>
    </location>
</feature>
<evidence type="ECO:0000313" key="4">
    <source>
        <dbReference type="Proteomes" id="UP001154329"/>
    </source>
</evidence>
<dbReference type="PANTHER" id="PTHR37002:SF10">
    <property type="entry name" value="TRANSGLUTAMINASE-LIKE DOMAIN-CONTAINING PROTEIN"/>
    <property type="match status" value="1"/>
</dbReference>
<evidence type="ECO:0000256" key="2">
    <source>
        <dbReference type="SAM" id="Phobius"/>
    </source>
</evidence>
<feature type="region of interest" description="Disordered" evidence="1">
    <location>
        <begin position="329"/>
        <end position="415"/>
    </location>
</feature>
<accession>A0A9P0J1W9</accession>
<dbReference type="PANTHER" id="PTHR37002">
    <property type="entry name" value="AGAP007005-PA"/>
    <property type="match status" value="1"/>
</dbReference>